<proteinExistence type="predicted"/>
<sequence length="144" mass="15871">MNSKCTEIVLVFLELNNPSYPVTVLINITLSFPGLHLYIENSGLYKTVCKNLEFIRGLLAMAYYGRSVQTANSTCIPVETTWPPEEDTPNGPEEDEWPYGDIIGGGDVDSGGLINQPVEDEWPKPLDAVGPNQPEESDWPGDLT</sequence>
<feature type="compositionally biased region" description="Acidic residues" evidence="1">
    <location>
        <begin position="135"/>
        <end position="144"/>
    </location>
</feature>
<name>A0A0M3T958_9GAMA</name>
<dbReference type="Proteomes" id="UP000152314">
    <property type="component" value="Segment"/>
</dbReference>
<dbReference type="RefSeq" id="YP_009173877.1">
    <property type="nucleotide sequence ID" value="NC_028099.1"/>
</dbReference>
<dbReference type="EMBL" id="KT595939">
    <property type="protein sequence ID" value="ALE14712.1"/>
    <property type="molecule type" value="Genomic_DNA"/>
</dbReference>
<accession>A0A0M3T958</accession>
<keyword evidence="3" id="KW-1185">Reference proteome</keyword>
<dbReference type="GeneID" id="26100391"/>
<evidence type="ECO:0000256" key="1">
    <source>
        <dbReference type="SAM" id="MobiDB-lite"/>
    </source>
</evidence>
<evidence type="ECO:0000313" key="3">
    <source>
        <dbReference type="Proteomes" id="UP000152314"/>
    </source>
</evidence>
<evidence type="ECO:0000313" key="2">
    <source>
        <dbReference type="EMBL" id="ALE14712.1"/>
    </source>
</evidence>
<feature type="region of interest" description="Disordered" evidence="1">
    <location>
        <begin position="80"/>
        <end position="144"/>
    </location>
</feature>
<feature type="compositionally biased region" description="Acidic residues" evidence="1">
    <location>
        <begin position="84"/>
        <end position="98"/>
    </location>
</feature>
<reference evidence="2 3" key="1">
    <citation type="journal article" date="2015" name="Genome Announc.">
        <title>First Complete Genome Sequence of Felis catus Gammaherpesvirus 1.</title>
        <authorList>
            <person name="Troyer R.M."/>
            <person name="Lee J.S."/>
            <person name="Vuyisich M."/>
            <person name="Chain P."/>
            <person name="Lo C.C."/>
            <person name="Kronmiller B."/>
            <person name="Bracha S."/>
            <person name="Avery A.C."/>
            <person name="VandeWoude S."/>
        </authorList>
    </citation>
    <scope>NUCLEOTIDE SEQUENCE [LARGE SCALE GENOMIC DNA]</scope>
    <source>
        <strain evidence="2">31286</strain>
    </source>
</reference>
<dbReference type="KEGG" id="vg:26100391"/>
<organism evidence="2 3">
    <name type="scientific">Felid gammaherpesvirus 1</name>
    <dbReference type="NCBI Taxonomy" id="2560468"/>
    <lineage>
        <taxon>Viruses</taxon>
        <taxon>Duplodnaviria</taxon>
        <taxon>Heunggongvirae</taxon>
        <taxon>Peploviricota</taxon>
        <taxon>Herviviricetes</taxon>
        <taxon>Herpesvirales</taxon>
        <taxon>Orthoherpesviridae</taxon>
        <taxon>Gammaherpesvirinae</taxon>
        <taxon>Percavirus</taxon>
        <taxon>Percavirus felidgamma1</taxon>
    </lineage>
</organism>
<protein>
    <submittedName>
        <fullName evidence="2">F6</fullName>
    </submittedName>
</protein>